<sequence length="433" mass="48061">MFSKDLCARRARCASTLALVLALTMPSVRAQDDGGVALDLDEATELALEAQPVLESLEAEIRAMRETAVAARALPDPQLRTGISDLPINTGDAGSFTHDADTQIQIGLMQEFPRAQKRRLRGEQFEHEAQRLEAEYRLAERSIRRDAGSAWLELWRGDQGLRLARASLREAEAQQQAVEIALKTGTATQAEFLAARQEADRLRDEVAGVEQRIAYARHALSRWIGAAAMRPVCPELADAPALPSLDSALQRVRAHPLLAVAAARLAAAQTGTDLARAAYRSDWRVELAYGYRPAFSEMLMLQVGVDLPLFTRNRQDRGLAAALAQQDAAALAIDDIGRQLMAQVRLAHHDYEWLTIRLKDYEQTLLPQSQNRIAAALAGWRSGRNALREVLDARRAALDIQKARLDLQFDRAQRSLELRYLGVLDSNTEENHE</sequence>
<reference evidence="3 4" key="1">
    <citation type="submission" date="2016-10" db="EMBL/GenBank/DDBJ databases">
        <authorList>
            <person name="de Groot N.N."/>
        </authorList>
    </citation>
    <scope>NUCLEOTIDE SEQUENCE [LARGE SCALE GENOMIC DNA]</scope>
    <source>
        <strain evidence="3 4">DSM 23609</strain>
    </source>
</reference>
<dbReference type="Proteomes" id="UP000199771">
    <property type="component" value="Unassembled WGS sequence"/>
</dbReference>
<name>A0A1I2KKI5_9GAMM</name>
<evidence type="ECO:0000313" key="4">
    <source>
        <dbReference type="Proteomes" id="UP000199771"/>
    </source>
</evidence>
<dbReference type="Gene3D" id="1.20.1600.10">
    <property type="entry name" value="Outer membrane efflux proteins (OEP)"/>
    <property type="match status" value="1"/>
</dbReference>
<dbReference type="OrthoDB" id="5607838at2"/>
<dbReference type="STRING" id="1076937.SAMN04488120_12113"/>
<dbReference type="AlphaFoldDB" id="A0A1I2KKI5"/>
<dbReference type="InterPro" id="IPR003423">
    <property type="entry name" value="OMP_efflux"/>
</dbReference>
<keyword evidence="4" id="KW-1185">Reference proteome</keyword>
<evidence type="ECO:0000256" key="2">
    <source>
        <dbReference type="SAM" id="SignalP"/>
    </source>
</evidence>
<feature type="signal peptide" evidence="2">
    <location>
        <begin position="1"/>
        <end position="30"/>
    </location>
</feature>
<gene>
    <name evidence="3" type="ORF">SAMN04488120_12113</name>
</gene>
<evidence type="ECO:0000256" key="1">
    <source>
        <dbReference type="ARBA" id="ARBA00007613"/>
    </source>
</evidence>
<dbReference type="RefSeq" id="WP_091535815.1">
    <property type="nucleotide sequence ID" value="NZ_FOOC01000021.1"/>
</dbReference>
<evidence type="ECO:0000313" key="3">
    <source>
        <dbReference type="EMBL" id="SFF66848.1"/>
    </source>
</evidence>
<keyword evidence="2" id="KW-0732">Signal</keyword>
<dbReference type="InterPro" id="IPR010131">
    <property type="entry name" value="MdtP/NodT-like"/>
</dbReference>
<dbReference type="EMBL" id="FOOC01000021">
    <property type="protein sequence ID" value="SFF66848.1"/>
    <property type="molecule type" value="Genomic_DNA"/>
</dbReference>
<feature type="chain" id="PRO_5011504173" evidence="2">
    <location>
        <begin position="31"/>
        <end position="433"/>
    </location>
</feature>
<dbReference type="PANTHER" id="PTHR30203:SF24">
    <property type="entry name" value="BLR4935 PROTEIN"/>
    <property type="match status" value="1"/>
</dbReference>
<dbReference type="GO" id="GO:0015562">
    <property type="term" value="F:efflux transmembrane transporter activity"/>
    <property type="evidence" value="ECO:0007669"/>
    <property type="project" value="InterPro"/>
</dbReference>
<organism evidence="3 4">
    <name type="scientific">Fontimonas thermophila</name>
    <dbReference type="NCBI Taxonomy" id="1076937"/>
    <lineage>
        <taxon>Bacteria</taxon>
        <taxon>Pseudomonadati</taxon>
        <taxon>Pseudomonadota</taxon>
        <taxon>Gammaproteobacteria</taxon>
        <taxon>Nevskiales</taxon>
        <taxon>Nevskiaceae</taxon>
        <taxon>Fontimonas</taxon>
    </lineage>
</organism>
<accession>A0A1I2KKI5</accession>
<dbReference type="Pfam" id="PF02321">
    <property type="entry name" value="OEP"/>
    <property type="match status" value="1"/>
</dbReference>
<proteinExistence type="inferred from homology"/>
<dbReference type="SUPFAM" id="SSF56954">
    <property type="entry name" value="Outer membrane efflux proteins (OEP)"/>
    <property type="match status" value="1"/>
</dbReference>
<dbReference type="PANTHER" id="PTHR30203">
    <property type="entry name" value="OUTER MEMBRANE CATION EFFLUX PROTEIN"/>
    <property type="match status" value="1"/>
</dbReference>
<comment type="similarity">
    <text evidence="1">Belongs to the outer membrane factor (OMF) (TC 1.B.17) family.</text>
</comment>
<protein>
    <submittedName>
        <fullName evidence="3">Outer membrane protein TolC</fullName>
    </submittedName>
</protein>